<keyword evidence="3" id="KW-0378">Hydrolase</keyword>
<dbReference type="Proteomes" id="UP001208114">
    <property type="component" value="Unassembled WGS sequence"/>
</dbReference>
<evidence type="ECO:0000256" key="1">
    <source>
        <dbReference type="SAM" id="Phobius"/>
    </source>
</evidence>
<keyword evidence="3" id="KW-0645">Protease</keyword>
<feature type="transmembrane region" description="Helical" evidence="1">
    <location>
        <begin position="84"/>
        <end position="108"/>
    </location>
</feature>
<reference evidence="4" key="1">
    <citation type="submission" date="2023-07" db="EMBL/GenBank/DDBJ databases">
        <title>Chryseobacterium sp. GMJ5 Genome sequencing and assembly.</title>
        <authorList>
            <person name="Jung Y."/>
        </authorList>
    </citation>
    <scope>NUCLEOTIDE SEQUENCE [LARGE SCALE GENOMIC DNA]</scope>
    <source>
        <strain evidence="4">GMJ5</strain>
    </source>
</reference>
<dbReference type="InterPro" id="IPR003675">
    <property type="entry name" value="Rce1/LyrA-like_dom"/>
</dbReference>
<dbReference type="RefSeq" id="WP_262989714.1">
    <property type="nucleotide sequence ID" value="NZ_JAOTEN010000001.1"/>
</dbReference>
<evidence type="ECO:0000313" key="3">
    <source>
        <dbReference type="EMBL" id="MCU7613874.1"/>
    </source>
</evidence>
<accession>A0ABT2VW74</accession>
<feature type="transmembrane region" description="Helical" evidence="1">
    <location>
        <begin position="12"/>
        <end position="33"/>
    </location>
</feature>
<feature type="transmembrane region" description="Helical" evidence="1">
    <location>
        <begin position="181"/>
        <end position="200"/>
    </location>
</feature>
<keyword evidence="1" id="KW-1133">Transmembrane helix</keyword>
<dbReference type="PANTHER" id="PTHR36435:SF1">
    <property type="entry name" value="CAAX AMINO TERMINAL PROTEASE FAMILY PROTEIN"/>
    <property type="match status" value="1"/>
</dbReference>
<keyword evidence="4" id="KW-1185">Reference proteome</keyword>
<dbReference type="Pfam" id="PF02517">
    <property type="entry name" value="Rce1-like"/>
    <property type="match status" value="1"/>
</dbReference>
<feature type="transmembrane region" description="Helical" evidence="1">
    <location>
        <begin position="207"/>
        <end position="226"/>
    </location>
</feature>
<gene>
    <name evidence="3" type="ORF">N0B16_05440</name>
</gene>
<protein>
    <submittedName>
        <fullName evidence="3">CPBP family intramembrane metalloprotease</fullName>
    </submittedName>
</protein>
<name>A0ABT2VW74_9FLAO</name>
<organism evidence="3 4">
    <name type="scientific">Chryseobacterium gilvum</name>
    <dbReference type="NCBI Taxonomy" id="2976534"/>
    <lineage>
        <taxon>Bacteria</taxon>
        <taxon>Pseudomonadati</taxon>
        <taxon>Bacteroidota</taxon>
        <taxon>Flavobacteriia</taxon>
        <taxon>Flavobacteriales</taxon>
        <taxon>Weeksellaceae</taxon>
        <taxon>Chryseobacterium group</taxon>
        <taxon>Chryseobacterium</taxon>
    </lineage>
</organism>
<feature type="transmembrane region" description="Helical" evidence="1">
    <location>
        <begin position="157"/>
        <end position="175"/>
    </location>
</feature>
<feature type="transmembrane region" description="Helical" evidence="1">
    <location>
        <begin position="45"/>
        <end position="64"/>
    </location>
</feature>
<evidence type="ECO:0000313" key="4">
    <source>
        <dbReference type="Proteomes" id="UP001208114"/>
    </source>
</evidence>
<keyword evidence="1" id="KW-0472">Membrane</keyword>
<feature type="domain" description="CAAX prenyl protease 2/Lysostaphin resistance protein A-like" evidence="2">
    <location>
        <begin position="128"/>
        <end position="218"/>
    </location>
</feature>
<evidence type="ECO:0000259" key="2">
    <source>
        <dbReference type="Pfam" id="PF02517"/>
    </source>
</evidence>
<dbReference type="PANTHER" id="PTHR36435">
    <property type="entry name" value="SLR1288 PROTEIN"/>
    <property type="match status" value="1"/>
</dbReference>
<dbReference type="EMBL" id="JAOTEN010000001">
    <property type="protein sequence ID" value="MCU7613874.1"/>
    <property type="molecule type" value="Genomic_DNA"/>
</dbReference>
<dbReference type="GO" id="GO:0008237">
    <property type="term" value="F:metallopeptidase activity"/>
    <property type="evidence" value="ECO:0007669"/>
    <property type="project" value="UniProtKB-KW"/>
</dbReference>
<proteinExistence type="predicted"/>
<comment type="caution">
    <text evidence="3">The sequence shown here is derived from an EMBL/GenBank/DDBJ whole genome shotgun (WGS) entry which is preliminary data.</text>
</comment>
<sequence length="234" mass="26834">MMSVNGRYALGIVLAFGFLAMVMLYSVPVINLFFNDKTLTADLFFYNRLALWMVLGLIFIYNFFIENRSFFLWEDKKYSAGFYIASIVALYIISTAGGALLNALIMTLTQEKISGKLVQLQSIFKHNYFLIIFTCFTAGVVEELLMRAYIQPRIEKIYNSPVLGIVISSLLFAILHMTYGTIGQVAVPFFIGIVFAAFYKKYSNIKILIICHFIYDFVSLMLMNFIDLKHVSFF</sequence>
<keyword evidence="1" id="KW-0812">Transmembrane</keyword>
<feature type="transmembrane region" description="Helical" evidence="1">
    <location>
        <begin position="128"/>
        <end position="145"/>
    </location>
</feature>
<dbReference type="InterPro" id="IPR052710">
    <property type="entry name" value="CAAX_protease"/>
</dbReference>
<keyword evidence="3" id="KW-0482">Metalloprotease</keyword>